<comment type="caution">
    <text evidence="5">The sequence shown here is derived from an EMBL/GenBank/DDBJ whole genome shotgun (WGS) entry which is preliminary data.</text>
</comment>
<dbReference type="GeneID" id="82881656"/>
<dbReference type="InterPro" id="IPR007312">
    <property type="entry name" value="Phosphoesterase"/>
</dbReference>
<evidence type="ECO:0000256" key="4">
    <source>
        <dbReference type="SAM" id="Phobius"/>
    </source>
</evidence>
<name>A0AB73B9S2_CORFL</name>
<dbReference type="AlphaFoldDB" id="A0AB73B9S2"/>
<evidence type="ECO:0000256" key="3">
    <source>
        <dbReference type="ARBA" id="ARBA00023026"/>
    </source>
</evidence>
<dbReference type="RefSeq" id="WP_255312481.1">
    <property type="nucleotide sequence ID" value="NZ_BJNB01000059.1"/>
</dbReference>
<dbReference type="EMBL" id="BJNB01000059">
    <property type="protein sequence ID" value="GEB98863.1"/>
    <property type="molecule type" value="Genomic_DNA"/>
</dbReference>
<feature type="transmembrane region" description="Helical" evidence="4">
    <location>
        <begin position="224"/>
        <end position="243"/>
    </location>
</feature>
<dbReference type="Pfam" id="PF04185">
    <property type="entry name" value="Phosphoesterase"/>
    <property type="match status" value="1"/>
</dbReference>
<keyword evidence="3" id="KW-0843">Virulence</keyword>
<evidence type="ECO:0000313" key="6">
    <source>
        <dbReference type="Proteomes" id="UP000315353"/>
    </source>
</evidence>
<proteinExistence type="predicted"/>
<reference evidence="5 6" key="1">
    <citation type="submission" date="2019-06" db="EMBL/GenBank/DDBJ databases">
        <title>Whole genome shotgun sequence of Corynebacterium flavescens NBRC 14136.</title>
        <authorList>
            <person name="Hosoyama A."/>
            <person name="Uohara A."/>
            <person name="Ohji S."/>
            <person name="Ichikawa N."/>
        </authorList>
    </citation>
    <scope>NUCLEOTIDE SEQUENCE [LARGE SCALE GENOMIC DNA]</scope>
    <source>
        <strain evidence="5 6">NBRC 14136</strain>
    </source>
</reference>
<gene>
    <name evidence="5" type="ORF">CFL01nite_23580</name>
</gene>
<sequence length="250" mass="27006">MDTRATPILLDEQAFITHYINELQNSQQWDSTAVVIAYDDSDGWYDHKAPKILNGSDDTTIDEETGDPVDAEICTSAAKGVGVAGGAKGQCGPGTRQPLLVVSPFAKSNHVDSTYTEQTSITKFIQDNWDLGRLGADTFDNRAGKLDGMFDFQAKADKVFLNETDGSVAKSYDQVKKIDNASRETTQLKDVAEGMNDPASTENGAIKETRLAAATEEKSGFPTWMWGALGVIVVIVAGGVLFMKNRSGNK</sequence>
<organism evidence="5 6">
    <name type="scientific">Corynebacterium flavescens</name>
    <dbReference type="NCBI Taxonomy" id="28028"/>
    <lineage>
        <taxon>Bacteria</taxon>
        <taxon>Bacillati</taxon>
        <taxon>Actinomycetota</taxon>
        <taxon>Actinomycetes</taxon>
        <taxon>Mycobacteriales</taxon>
        <taxon>Corynebacteriaceae</taxon>
        <taxon>Corynebacterium</taxon>
    </lineage>
</organism>
<keyword evidence="4" id="KW-1133">Transmembrane helix</keyword>
<evidence type="ECO:0008006" key="7">
    <source>
        <dbReference type="Google" id="ProtNLM"/>
    </source>
</evidence>
<evidence type="ECO:0000256" key="1">
    <source>
        <dbReference type="ARBA" id="ARBA00022525"/>
    </source>
</evidence>
<dbReference type="PANTHER" id="PTHR31956:SF1">
    <property type="entry name" value="NON-SPECIFIC PHOSPHOLIPASE C1"/>
    <property type="match status" value="1"/>
</dbReference>
<evidence type="ECO:0000256" key="2">
    <source>
        <dbReference type="ARBA" id="ARBA00022801"/>
    </source>
</evidence>
<keyword evidence="2" id="KW-0378">Hydrolase</keyword>
<evidence type="ECO:0000313" key="5">
    <source>
        <dbReference type="EMBL" id="GEB98863.1"/>
    </source>
</evidence>
<dbReference type="InterPro" id="IPR017850">
    <property type="entry name" value="Alkaline_phosphatase_core_sf"/>
</dbReference>
<keyword evidence="1" id="KW-0964">Secreted</keyword>
<dbReference type="Gene3D" id="3.40.720.10">
    <property type="entry name" value="Alkaline Phosphatase, subunit A"/>
    <property type="match status" value="1"/>
</dbReference>
<keyword evidence="4" id="KW-0812">Transmembrane</keyword>
<accession>A0AB73B9S2</accession>
<protein>
    <recommendedName>
        <fullName evidence="7">Phospholipase</fullName>
    </recommendedName>
</protein>
<dbReference type="PANTHER" id="PTHR31956">
    <property type="entry name" value="NON-SPECIFIC PHOSPHOLIPASE C4-RELATED"/>
    <property type="match status" value="1"/>
</dbReference>
<dbReference type="GO" id="GO:0042578">
    <property type="term" value="F:phosphoric ester hydrolase activity"/>
    <property type="evidence" value="ECO:0007669"/>
    <property type="project" value="UniProtKB-ARBA"/>
</dbReference>
<dbReference type="Proteomes" id="UP000315353">
    <property type="component" value="Unassembled WGS sequence"/>
</dbReference>
<keyword evidence="4" id="KW-0472">Membrane</keyword>